<dbReference type="Proteomes" id="UP001469553">
    <property type="component" value="Unassembled WGS sequence"/>
</dbReference>
<organism evidence="1 2">
    <name type="scientific">Ameca splendens</name>
    <dbReference type="NCBI Taxonomy" id="208324"/>
    <lineage>
        <taxon>Eukaryota</taxon>
        <taxon>Metazoa</taxon>
        <taxon>Chordata</taxon>
        <taxon>Craniata</taxon>
        <taxon>Vertebrata</taxon>
        <taxon>Euteleostomi</taxon>
        <taxon>Actinopterygii</taxon>
        <taxon>Neopterygii</taxon>
        <taxon>Teleostei</taxon>
        <taxon>Neoteleostei</taxon>
        <taxon>Acanthomorphata</taxon>
        <taxon>Ovalentaria</taxon>
        <taxon>Atherinomorphae</taxon>
        <taxon>Cyprinodontiformes</taxon>
        <taxon>Goodeidae</taxon>
        <taxon>Ameca</taxon>
    </lineage>
</organism>
<keyword evidence="2" id="KW-1185">Reference proteome</keyword>
<proteinExistence type="predicted"/>
<protein>
    <submittedName>
        <fullName evidence="1">Uncharacterized protein</fullName>
    </submittedName>
</protein>
<comment type="caution">
    <text evidence="1">The sequence shown here is derived from an EMBL/GenBank/DDBJ whole genome shotgun (WGS) entry which is preliminary data.</text>
</comment>
<gene>
    <name evidence="1" type="ORF">AMECASPLE_019951</name>
</gene>
<accession>A0ABV0ZMY5</accession>
<sequence>MAVHQNSVPAGDNLLALHLNSVSVVWFLNSSRGPFCPSCLGCFLFFGSCVLGSPIIPQCFLVAVLPCIISSQSVSLLCIIIKTIQIYHAATSLVPALWSYKNLTQA</sequence>
<reference evidence="1 2" key="1">
    <citation type="submission" date="2021-06" db="EMBL/GenBank/DDBJ databases">
        <authorList>
            <person name="Palmer J.M."/>
        </authorList>
    </citation>
    <scope>NUCLEOTIDE SEQUENCE [LARGE SCALE GENOMIC DNA]</scope>
    <source>
        <strain evidence="1 2">AS_MEX2019</strain>
        <tissue evidence="1">Muscle</tissue>
    </source>
</reference>
<name>A0ABV0ZMY5_9TELE</name>
<dbReference type="EMBL" id="JAHRIP010067470">
    <property type="protein sequence ID" value="MEQ2307602.1"/>
    <property type="molecule type" value="Genomic_DNA"/>
</dbReference>
<evidence type="ECO:0000313" key="2">
    <source>
        <dbReference type="Proteomes" id="UP001469553"/>
    </source>
</evidence>
<evidence type="ECO:0000313" key="1">
    <source>
        <dbReference type="EMBL" id="MEQ2307602.1"/>
    </source>
</evidence>